<sequence length="300" mass="34369">MDLSVPQLAIPSQPSSASNAIYTFRRPRPQLFALPYTIMNYMFTKPSSGKAWKKLIMTCKYFFSKNPIFPVESLKSIANNKWNADGEVFDPTKSVAKLWLYKDINVSFYTNAPTSLSSIIPKICKCDLRLIEIWRHTLTFNEYQFLTSSGKCESITLAFCDIKNDDGTYVAFEKLFENIPKVEDFHMHCSGNCFPMFKPDTFNKLADVTSNNGLKWLSLGGLTEDFDFSTTLDFLLKIKKSLNVSLQYRNRVPLSNAYKENLETCIAKIIATPPERIPNITFPGFEESTLYNDYKKLRGF</sequence>
<evidence type="ECO:0000313" key="2">
    <source>
        <dbReference type="WBParaSite" id="ES5_v2.g9419.t1"/>
    </source>
</evidence>
<dbReference type="Proteomes" id="UP000887579">
    <property type="component" value="Unplaced"/>
</dbReference>
<accession>A0AC34GX40</accession>
<proteinExistence type="predicted"/>
<name>A0AC34GX40_9BILA</name>
<dbReference type="WBParaSite" id="ES5_v2.g9419.t1">
    <property type="protein sequence ID" value="ES5_v2.g9419.t1"/>
    <property type="gene ID" value="ES5_v2.g9419"/>
</dbReference>
<organism evidence="1 2">
    <name type="scientific">Panagrolaimus sp. ES5</name>
    <dbReference type="NCBI Taxonomy" id="591445"/>
    <lineage>
        <taxon>Eukaryota</taxon>
        <taxon>Metazoa</taxon>
        <taxon>Ecdysozoa</taxon>
        <taxon>Nematoda</taxon>
        <taxon>Chromadorea</taxon>
        <taxon>Rhabditida</taxon>
        <taxon>Tylenchina</taxon>
        <taxon>Panagrolaimomorpha</taxon>
        <taxon>Panagrolaimoidea</taxon>
        <taxon>Panagrolaimidae</taxon>
        <taxon>Panagrolaimus</taxon>
    </lineage>
</organism>
<reference evidence="2" key="1">
    <citation type="submission" date="2022-11" db="UniProtKB">
        <authorList>
            <consortium name="WormBaseParasite"/>
        </authorList>
    </citation>
    <scope>IDENTIFICATION</scope>
</reference>
<evidence type="ECO:0000313" key="1">
    <source>
        <dbReference type="Proteomes" id="UP000887579"/>
    </source>
</evidence>
<protein>
    <submittedName>
        <fullName evidence="2">Uncharacterized protein</fullName>
    </submittedName>
</protein>